<dbReference type="Proteomes" id="UP000632125">
    <property type="component" value="Unassembled WGS sequence"/>
</dbReference>
<sequence length="94" mass="10778">MRRHSVVFKLFVATSVLILIVFSLATLAEGLFFERFYRASKMNGLERAMSGFAERFQRADSGERQRSRLLGTFMNDHDASVAVLNGRLERNCPY</sequence>
<dbReference type="EMBL" id="JACXIY010000017">
    <property type="protein sequence ID" value="MBD2869977.1"/>
    <property type="molecule type" value="Genomic_DNA"/>
</dbReference>
<evidence type="ECO:0000313" key="2">
    <source>
        <dbReference type="Proteomes" id="UP000632125"/>
    </source>
</evidence>
<keyword evidence="2" id="KW-1185">Reference proteome</keyword>
<accession>A0A927CN87</accession>
<dbReference type="AlphaFoldDB" id="A0A927CN87"/>
<protein>
    <submittedName>
        <fullName evidence="1">Uncharacterized protein</fullName>
    </submittedName>
</protein>
<name>A0A927CN87_9BACL</name>
<reference evidence="1" key="1">
    <citation type="submission" date="2020-09" db="EMBL/GenBank/DDBJ databases">
        <title>A novel bacterium of genus Paenibacillus, isolated from South China Sea.</title>
        <authorList>
            <person name="Huang H."/>
            <person name="Mo K."/>
            <person name="Hu Y."/>
        </authorList>
    </citation>
    <scope>NUCLEOTIDE SEQUENCE</scope>
    <source>
        <strain evidence="1">IB182493</strain>
    </source>
</reference>
<dbReference type="RefSeq" id="WP_190862522.1">
    <property type="nucleotide sequence ID" value="NZ_JACXIY010000017.1"/>
</dbReference>
<gene>
    <name evidence="1" type="ORF">IDH41_15410</name>
</gene>
<proteinExistence type="predicted"/>
<comment type="caution">
    <text evidence="1">The sequence shown here is derived from an EMBL/GenBank/DDBJ whole genome shotgun (WGS) entry which is preliminary data.</text>
</comment>
<evidence type="ECO:0000313" key="1">
    <source>
        <dbReference type="EMBL" id="MBD2869977.1"/>
    </source>
</evidence>
<organism evidence="1 2">
    <name type="scientific">Paenibacillus arenilitoris</name>
    <dbReference type="NCBI Taxonomy" id="2772299"/>
    <lineage>
        <taxon>Bacteria</taxon>
        <taxon>Bacillati</taxon>
        <taxon>Bacillota</taxon>
        <taxon>Bacilli</taxon>
        <taxon>Bacillales</taxon>
        <taxon>Paenibacillaceae</taxon>
        <taxon>Paenibacillus</taxon>
    </lineage>
</organism>